<comment type="caution">
    <text evidence="1">The sequence shown here is derived from an EMBL/GenBank/DDBJ whole genome shotgun (WGS) entry which is preliminary data.</text>
</comment>
<keyword evidence="2" id="KW-1185">Reference proteome</keyword>
<evidence type="ECO:0000313" key="1">
    <source>
        <dbReference type="EMBL" id="KAK7030105.1"/>
    </source>
</evidence>
<sequence>MESALVSRGFSPSLSEPSGAAQLTEASTMLSLAILVPALSRFSSCQNINLAALPVKLITRDVQDLVLLRTTGPHSTTARYLFVPSPLVARASSTQYALDMPPFFVGKARRVRDEDGHKVYLVIFVARQSTLMYYSGPESASNLFIAVINHYYLLESFDGSTVCDPNGPIPRDYLS</sequence>
<name>A0AAW0BTD3_9AGAR</name>
<dbReference type="Proteomes" id="UP001362999">
    <property type="component" value="Unassembled WGS sequence"/>
</dbReference>
<proteinExistence type="predicted"/>
<dbReference type="AlphaFoldDB" id="A0AAW0BTD3"/>
<accession>A0AAW0BTD3</accession>
<organism evidence="1 2">
    <name type="scientific">Favolaschia claudopus</name>
    <dbReference type="NCBI Taxonomy" id="2862362"/>
    <lineage>
        <taxon>Eukaryota</taxon>
        <taxon>Fungi</taxon>
        <taxon>Dikarya</taxon>
        <taxon>Basidiomycota</taxon>
        <taxon>Agaricomycotina</taxon>
        <taxon>Agaricomycetes</taxon>
        <taxon>Agaricomycetidae</taxon>
        <taxon>Agaricales</taxon>
        <taxon>Marasmiineae</taxon>
        <taxon>Mycenaceae</taxon>
        <taxon>Favolaschia</taxon>
    </lineage>
</organism>
<dbReference type="EMBL" id="JAWWNJ010000026">
    <property type="protein sequence ID" value="KAK7030105.1"/>
    <property type="molecule type" value="Genomic_DNA"/>
</dbReference>
<protein>
    <submittedName>
        <fullName evidence="1">Uncharacterized protein</fullName>
    </submittedName>
</protein>
<reference evidence="1 2" key="1">
    <citation type="journal article" date="2024" name="J Genomics">
        <title>Draft genome sequencing and assembly of Favolaschia claudopus CIRM-BRFM 2984 isolated from oak limbs.</title>
        <authorList>
            <person name="Navarro D."/>
            <person name="Drula E."/>
            <person name="Chaduli D."/>
            <person name="Cazenave R."/>
            <person name="Ahrendt S."/>
            <person name="Wang J."/>
            <person name="Lipzen A."/>
            <person name="Daum C."/>
            <person name="Barry K."/>
            <person name="Grigoriev I.V."/>
            <person name="Favel A."/>
            <person name="Rosso M.N."/>
            <person name="Martin F."/>
        </authorList>
    </citation>
    <scope>NUCLEOTIDE SEQUENCE [LARGE SCALE GENOMIC DNA]</scope>
    <source>
        <strain evidence="1 2">CIRM-BRFM 2984</strain>
    </source>
</reference>
<evidence type="ECO:0000313" key="2">
    <source>
        <dbReference type="Proteomes" id="UP001362999"/>
    </source>
</evidence>
<gene>
    <name evidence="1" type="ORF">R3P38DRAFT_3189060</name>
</gene>